<keyword evidence="2" id="KW-1185">Reference proteome</keyword>
<evidence type="ECO:0000313" key="1">
    <source>
        <dbReference type="EMBL" id="GLI39947.1"/>
    </source>
</evidence>
<dbReference type="AlphaFoldDB" id="A0A9W6G408"/>
<sequence>MAKGPKEKLEAAIKAELPDDVTMEDFQFVLQQLLDAWRPILQEDLELSKSAERLIKETEQHPHTCEDEQLLADRLFAPLVTEEVALRTLDAKAREILGPIDQWRWCLRKILCCFRFGWLLSRARTFPVAVYYLYRYWLCIRRLFDDTIGNRPLTVDERADFRQLVANFATVFKPYLENEARTTDRATELADDATAGNLDCHVGGDAAESLFEKFLTPVNAELLMGKEAFAKLRQDPRFWFCRCWCLCAFRFGWCLGRARTLFDLVRCLIAYFVCLRRCFQPLTCQITKPVGCTDEEVNQNVGGLAVTAVGTATGGFFDHYTLEWRKVEGLPCSDDSGWQSTGVAYPGGTPTGTVSVVNGVLGWINTTVLPAGSYEIRLCVYSSLPNVARTCCCTQFSLFKVLVWIDHVADAPVKTGPGFGPFNPDSPLLIPSTNDVASVGCCVTVSGSAFVGECNNRKIKCFELRAGIGFLPGPGQMGFNPADYSILLSGPVCYTDPDPQIEAGKRAQWNQVIGKPLTTNLVDSIDIQLGNITIHDLWKLRPFCWPSDPGLPTNVMDGPCPDSHHRCRSGKYTLLLHVTDTLGNDYYDTQQVWFDNKPLTVEFAGLAGLPGCTDLHIGLNTQFVPPGAPCNIPWPVGILGIAYDEYIDESDLNPPSDNFDFYILQITRQGGPTLQIPITPDLINYGPDPFKGTTRVGDPGTRCDPVPLVVGCPPPPPIPPKFDGILTLLDLRIFDATCALSVPAPYVIPAGFPLKRGTCCGYAFQLYARDRTRSDSVSCHEAWTPPWAVCICNDLPGDGNG</sequence>
<dbReference type="Proteomes" id="UP001144352">
    <property type="component" value="Unassembled WGS sequence"/>
</dbReference>
<organism evidence="1 2">
    <name type="scientific">Geobacter hydrogenophilus</name>
    <dbReference type="NCBI Taxonomy" id="40983"/>
    <lineage>
        <taxon>Bacteria</taxon>
        <taxon>Pseudomonadati</taxon>
        <taxon>Thermodesulfobacteriota</taxon>
        <taxon>Desulfuromonadia</taxon>
        <taxon>Geobacterales</taxon>
        <taxon>Geobacteraceae</taxon>
        <taxon>Geobacter</taxon>
    </lineage>
</organism>
<protein>
    <submittedName>
        <fullName evidence="1">Uncharacterized protein</fullName>
    </submittedName>
</protein>
<dbReference type="RefSeq" id="WP_214184769.1">
    <property type="nucleotide sequence ID" value="NZ_BSDS01000002.1"/>
</dbReference>
<accession>A0A9W6G408</accession>
<dbReference type="EMBL" id="BSDS01000002">
    <property type="protein sequence ID" value="GLI39947.1"/>
    <property type="molecule type" value="Genomic_DNA"/>
</dbReference>
<gene>
    <name evidence="1" type="ORF">GHYDROH2_34480</name>
</gene>
<reference evidence="1" key="1">
    <citation type="submission" date="2022-12" db="EMBL/GenBank/DDBJ databases">
        <title>Reference genome sequencing for broad-spectrum identification of bacterial and archaeal isolates by mass spectrometry.</title>
        <authorList>
            <person name="Sekiguchi Y."/>
            <person name="Tourlousse D.M."/>
        </authorList>
    </citation>
    <scope>NUCLEOTIDE SEQUENCE</scope>
    <source>
        <strain evidence="1">H2</strain>
    </source>
</reference>
<evidence type="ECO:0000313" key="2">
    <source>
        <dbReference type="Proteomes" id="UP001144352"/>
    </source>
</evidence>
<name>A0A9W6G408_9BACT</name>
<comment type="caution">
    <text evidence="1">The sequence shown here is derived from an EMBL/GenBank/DDBJ whole genome shotgun (WGS) entry which is preliminary data.</text>
</comment>
<proteinExistence type="predicted"/>